<dbReference type="GO" id="GO:0005886">
    <property type="term" value="C:plasma membrane"/>
    <property type="evidence" value="ECO:0007669"/>
    <property type="project" value="UniProtKB-SubCell"/>
</dbReference>
<feature type="transmembrane region" description="Helical" evidence="9">
    <location>
        <begin position="65"/>
        <end position="84"/>
    </location>
</feature>
<dbReference type="NCBIfam" id="NF009243">
    <property type="entry name" value="PRK12599.1-2"/>
    <property type="match status" value="1"/>
</dbReference>
<dbReference type="InParanoid" id="A0A212QSG1"/>
<evidence type="ECO:0000256" key="8">
    <source>
        <dbReference type="PIRNR" id="PIRNR028784"/>
    </source>
</evidence>
<evidence type="ECO:0000256" key="6">
    <source>
        <dbReference type="ARBA" id="ARBA00022989"/>
    </source>
</evidence>
<dbReference type="InterPro" id="IPR007208">
    <property type="entry name" value="MrpF/PhaF-like"/>
</dbReference>
<dbReference type="PANTHER" id="PTHR34702">
    <property type="entry name" value="NA(+)/H(+) ANTIPORTER SUBUNIT F1"/>
    <property type="match status" value="1"/>
</dbReference>
<dbReference type="EMBL" id="FYEK01000022">
    <property type="protein sequence ID" value="SNB62515.1"/>
    <property type="molecule type" value="Genomic_DNA"/>
</dbReference>
<dbReference type="GO" id="GO:0015385">
    <property type="term" value="F:sodium:proton antiporter activity"/>
    <property type="evidence" value="ECO:0007669"/>
    <property type="project" value="TreeGrafter"/>
</dbReference>
<accession>A0A212QSG1</accession>
<organism evidence="10 11">
    <name type="scientific">Thermoflexus hugenholtzii JAD2</name>
    <dbReference type="NCBI Taxonomy" id="877466"/>
    <lineage>
        <taxon>Bacteria</taxon>
        <taxon>Bacillati</taxon>
        <taxon>Chloroflexota</taxon>
        <taxon>Thermoflexia</taxon>
        <taxon>Thermoflexales</taxon>
        <taxon>Thermoflexaceae</taxon>
        <taxon>Thermoflexus</taxon>
    </lineage>
</organism>
<dbReference type="Pfam" id="PF04066">
    <property type="entry name" value="MrpF_PhaF"/>
    <property type="match status" value="1"/>
</dbReference>
<keyword evidence="4 8" id="KW-1003">Cell membrane</keyword>
<dbReference type="AlphaFoldDB" id="A0A212QSG1"/>
<name>A0A212QSG1_9CHLR</name>
<dbReference type="FunCoup" id="A0A212QSG1">
    <property type="interactions" value="18"/>
</dbReference>
<proteinExistence type="inferred from homology"/>
<evidence type="ECO:0000256" key="3">
    <source>
        <dbReference type="ARBA" id="ARBA00022448"/>
    </source>
</evidence>
<keyword evidence="8" id="KW-0406">Ion transport</keyword>
<keyword evidence="7 8" id="KW-0472">Membrane</keyword>
<keyword evidence="11" id="KW-1185">Reference proteome</keyword>
<dbReference type="PANTHER" id="PTHR34702:SF1">
    <property type="entry name" value="NA(+)_H(+) ANTIPORTER SUBUNIT F"/>
    <property type="match status" value="1"/>
</dbReference>
<gene>
    <name evidence="10" type="ORF">SAMN02746019_00005370</name>
</gene>
<reference evidence="11" key="1">
    <citation type="submission" date="2017-06" db="EMBL/GenBank/DDBJ databases">
        <authorList>
            <person name="Varghese N."/>
            <person name="Submissions S."/>
        </authorList>
    </citation>
    <scope>NUCLEOTIDE SEQUENCE [LARGE SCALE GENOMIC DNA]</scope>
    <source>
        <strain evidence="11">JAD2</strain>
    </source>
</reference>
<evidence type="ECO:0000256" key="9">
    <source>
        <dbReference type="SAM" id="Phobius"/>
    </source>
</evidence>
<feature type="transmembrane region" description="Helical" evidence="9">
    <location>
        <begin position="36"/>
        <end position="59"/>
    </location>
</feature>
<evidence type="ECO:0000256" key="5">
    <source>
        <dbReference type="ARBA" id="ARBA00022692"/>
    </source>
</evidence>
<evidence type="ECO:0000256" key="7">
    <source>
        <dbReference type="ARBA" id="ARBA00023136"/>
    </source>
</evidence>
<evidence type="ECO:0000256" key="2">
    <source>
        <dbReference type="ARBA" id="ARBA00009212"/>
    </source>
</evidence>
<keyword evidence="6 9" id="KW-1133">Transmembrane helix</keyword>
<comment type="subcellular location">
    <subcellularLocation>
        <location evidence="1 8">Cell membrane</location>
        <topology evidence="1 8">Multi-pass membrane protein</topology>
    </subcellularLocation>
</comment>
<evidence type="ECO:0000256" key="1">
    <source>
        <dbReference type="ARBA" id="ARBA00004651"/>
    </source>
</evidence>
<dbReference type="Proteomes" id="UP000197025">
    <property type="component" value="Unassembled WGS sequence"/>
</dbReference>
<protein>
    <submittedName>
        <fullName evidence="10">Multisubunit sodium/proton antiporter, MrpF subunit</fullName>
    </submittedName>
</protein>
<keyword evidence="8" id="KW-0050">Antiport</keyword>
<evidence type="ECO:0000313" key="10">
    <source>
        <dbReference type="EMBL" id="SNB62515.1"/>
    </source>
</evidence>
<feature type="transmembrane region" description="Helical" evidence="9">
    <location>
        <begin position="6"/>
        <end position="24"/>
    </location>
</feature>
<evidence type="ECO:0000256" key="4">
    <source>
        <dbReference type="ARBA" id="ARBA00022475"/>
    </source>
</evidence>
<sequence length="90" mass="9547">MVGMTQIAWIALLVMSLAMVLAFVRLAYGPTLSDRVIALDLIGTLAIGIIAVYAMVWGLPVLLDVAIVLALIGFLGTIAFASYLERRAGP</sequence>
<comment type="similarity">
    <text evidence="2 8">Belongs to the CPA3 antiporters (TC 2.A.63) subunit F family.</text>
</comment>
<dbReference type="PIRSF" id="PIRSF028784">
    <property type="entry name" value="MrpF"/>
    <property type="match status" value="1"/>
</dbReference>
<keyword evidence="5 9" id="KW-0812">Transmembrane</keyword>
<keyword evidence="3 8" id="KW-0813">Transport</keyword>
<evidence type="ECO:0000313" key="11">
    <source>
        <dbReference type="Proteomes" id="UP000197025"/>
    </source>
</evidence>